<reference evidence="1 2" key="1">
    <citation type="submission" date="2020-08" db="EMBL/GenBank/DDBJ databases">
        <title>Genomic Encyclopedia of Type Strains, Phase IV (KMG-IV): sequencing the most valuable type-strain genomes for metagenomic binning, comparative biology and taxonomic classification.</title>
        <authorList>
            <person name="Goeker M."/>
        </authorList>
    </citation>
    <scope>NUCLEOTIDE SEQUENCE [LARGE SCALE GENOMIC DNA]</scope>
    <source>
        <strain evidence="1 2">DSM 14552</strain>
    </source>
</reference>
<protein>
    <submittedName>
        <fullName evidence="1">DNA-binding MarR family transcriptional regulator</fullName>
    </submittedName>
</protein>
<evidence type="ECO:0000313" key="2">
    <source>
        <dbReference type="Proteomes" id="UP000562395"/>
    </source>
</evidence>
<comment type="caution">
    <text evidence="1">The sequence shown here is derived from an EMBL/GenBank/DDBJ whole genome shotgun (WGS) entry which is preliminary data.</text>
</comment>
<dbReference type="AlphaFoldDB" id="A0A7W6EY25"/>
<dbReference type="RefSeq" id="WP_183615281.1">
    <property type="nucleotide sequence ID" value="NZ_JACICY010000029.1"/>
</dbReference>
<proteinExistence type="predicted"/>
<dbReference type="InterPro" id="IPR036390">
    <property type="entry name" value="WH_DNA-bd_sf"/>
</dbReference>
<name>A0A7W6EY25_9SPHN</name>
<keyword evidence="1" id="KW-0238">DNA-binding</keyword>
<organism evidence="1 2">
    <name type="scientific">Novosphingobium hassiacum</name>
    <dbReference type="NCBI Taxonomy" id="173676"/>
    <lineage>
        <taxon>Bacteria</taxon>
        <taxon>Pseudomonadati</taxon>
        <taxon>Pseudomonadota</taxon>
        <taxon>Alphaproteobacteria</taxon>
        <taxon>Sphingomonadales</taxon>
        <taxon>Sphingomonadaceae</taxon>
        <taxon>Novosphingobium</taxon>
    </lineage>
</organism>
<gene>
    <name evidence="1" type="ORF">GGQ88_004179</name>
</gene>
<dbReference type="EMBL" id="JACICY010000029">
    <property type="protein sequence ID" value="MBB3862876.1"/>
    <property type="molecule type" value="Genomic_DNA"/>
</dbReference>
<dbReference type="SUPFAM" id="SSF46785">
    <property type="entry name" value="Winged helix' DNA-binding domain"/>
    <property type="match status" value="1"/>
</dbReference>
<dbReference type="Proteomes" id="UP000562395">
    <property type="component" value="Unassembled WGS sequence"/>
</dbReference>
<accession>A0A7W6EY25</accession>
<dbReference type="Gene3D" id="1.10.10.10">
    <property type="entry name" value="Winged helix-like DNA-binding domain superfamily/Winged helix DNA-binding domain"/>
    <property type="match status" value="1"/>
</dbReference>
<dbReference type="GO" id="GO:0003677">
    <property type="term" value="F:DNA binding"/>
    <property type="evidence" value="ECO:0007669"/>
    <property type="project" value="UniProtKB-KW"/>
</dbReference>
<dbReference type="InterPro" id="IPR036388">
    <property type="entry name" value="WH-like_DNA-bd_sf"/>
</dbReference>
<sequence length="341" mass="37922">MVLERVPEARLEALAEAAEAYVEDAFGQRLGLVPVAPTNLPHFILDRYTIWQGSLDGRALLLMALRENLPTGSGTTAQYLKHREMVRHQLGGDLVLLLLGRVSSAIRRQMTDRKIGFIAPGAQLYVPEAFLDLRERAPAFAIVHAEQISPTTQFLLLAILQGRALDGLNLTELADELRVSIMSISRTLDELEALQLAKANHVGRQRRLHMAHRGRELWDTVQAQLQSPVRKVREVCAPDGEEIGPLAGTTALARYTMLAPPRVETRAVLAASWKHLQASQSLRPATAFDDERVEVQTWTYDPRILASNGVVDRLSLYLSVRGNPDERVAQAAEELLETIAW</sequence>
<evidence type="ECO:0000313" key="1">
    <source>
        <dbReference type="EMBL" id="MBB3862876.1"/>
    </source>
</evidence>
<keyword evidence="2" id="KW-1185">Reference proteome</keyword>